<sequence length="428" mass="46433">MAEIAVGAGAVIAAEQVVSTTVEAGIVGYMVTKPTLPLKATFTKFADAKDDGTTRSLARANHSLTVVGNKAYIFGGTTDAGDATNDIHIVTLGEEVQPESDYHLVPALPNEDGGPVPVARDAHAACSYEKRVAIYGGFCQGEAIDESCCIWTFDTEKLTWAKLQAANADSTPGPRAFSKMFAHDDFIFLYGGTDSSSSPLKDLWRFDINAETWTRLPDAPCAATNAAVANGVLYLISSKEHLSSELHHFDLSAQATDLTWQTLVFPTNPMAPGPQGRNHAGLLPIMTGYGRNYLVYFLGQKQEDDSDTKKGEQEKPTQWSDMWSLQLPSSAPTTSTTSTIKEALKPANIKDKIRSVVGAETHEYSWAEMELKVPDDLGTTEGKLHPGPRSWFGNDVMSDGKSIVFWGGWQDGESERVGDGWMIRFEVA</sequence>
<dbReference type="GO" id="GO:0019760">
    <property type="term" value="P:glucosinolate metabolic process"/>
    <property type="evidence" value="ECO:0007669"/>
    <property type="project" value="UniProtKB-ARBA"/>
</dbReference>
<evidence type="ECO:0000256" key="3">
    <source>
        <dbReference type="SAM" id="MobiDB-lite"/>
    </source>
</evidence>
<keyword evidence="5" id="KW-1185">Reference proteome</keyword>
<dbReference type="Gene3D" id="2.120.10.80">
    <property type="entry name" value="Kelch-type beta propeller"/>
    <property type="match status" value="1"/>
</dbReference>
<dbReference type="PANTHER" id="PTHR47435">
    <property type="entry name" value="KELCH REPEAT PROTEIN (AFU_ORTHOLOGUE AFUA_5G12780)"/>
    <property type="match status" value="1"/>
</dbReference>
<proteinExistence type="predicted"/>
<dbReference type="OrthoDB" id="10250130at2759"/>
<feature type="compositionally biased region" description="Basic and acidic residues" evidence="3">
    <location>
        <begin position="304"/>
        <end position="315"/>
    </location>
</feature>
<evidence type="ECO:0000313" key="5">
    <source>
        <dbReference type="Proteomes" id="UP000799770"/>
    </source>
</evidence>
<dbReference type="InterPro" id="IPR015915">
    <property type="entry name" value="Kelch-typ_b-propeller"/>
</dbReference>
<evidence type="ECO:0000256" key="1">
    <source>
        <dbReference type="ARBA" id="ARBA00022737"/>
    </source>
</evidence>
<name>A0A6A5ZEL7_9PLEO</name>
<dbReference type="Pfam" id="PF24681">
    <property type="entry name" value="Kelch_KLHDC2_KLHL20_DRC7"/>
    <property type="match status" value="1"/>
</dbReference>
<evidence type="ECO:0008006" key="6">
    <source>
        <dbReference type="Google" id="ProtNLM"/>
    </source>
</evidence>
<evidence type="ECO:0000256" key="2">
    <source>
        <dbReference type="ARBA" id="ARBA00023004"/>
    </source>
</evidence>
<keyword evidence="1" id="KW-0677">Repeat</keyword>
<feature type="region of interest" description="Disordered" evidence="3">
    <location>
        <begin position="304"/>
        <end position="338"/>
    </location>
</feature>
<dbReference type="AlphaFoldDB" id="A0A6A5ZEL7"/>
<dbReference type="Proteomes" id="UP000799770">
    <property type="component" value="Unassembled WGS sequence"/>
</dbReference>
<gene>
    <name evidence="4" type="ORF">BDV96DRAFT_517743</name>
</gene>
<dbReference type="SUPFAM" id="SSF117281">
    <property type="entry name" value="Kelch motif"/>
    <property type="match status" value="1"/>
</dbReference>
<dbReference type="PANTHER" id="PTHR47435:SF10">
    <property type="entry name" value="TIP ELONGATION ABERRANT PROTEIN 3"/>
    <property type="match status" value="1"/>
</dbReference>
<accession>A0A6A5ZEL7</accession>
<organism evidence="4 5">
    <name type="scientific">Lophiotrema nucula</name>
    <dbReference type="NCBI Taxonomy" id="690887"/>
    <lineage>
        <taxon>Eukaryota</taxon>
        <taxon>Fungi</taxon>
        <taxon>Dikarya</taxon>
        <taxon>Ascomycota</taxon>
        <taxon>Pezizomycotina</taxon>
        <taxon>Dothideomycetes</taxon>
        <taxon>Pleosporomycetidae</taxon>
        <taxon>Pleosporales</taxon>
        <taxon>Lophiotremataceae</taxon>
        <taxon>Lophiotrema</taxon>
    </lineage>
</organism>
<dbReference type="EMBL" id="ML977318">
    <property type="protein sequence ID" value="KAF2117912.1"/>
    <property type="molecule type" value="Genomic_DNA"/>
</dbReference>
<protein>
    <recommendedName>
        <fullName evidence="6">Galactose oxidase</fullName>
    </recommendedName>
</protein>
<keyword evidence="2" id="KW-0408">Iron</keyword>
<evidence type="ECO:0000313" key="4">
    <source>
        <dbReference type="EMBL" id="KAF2117912.1"/>
    </source>
</evidence>
<reference evidence="4" key="1">
    <citation type="journal article" date="2020" name="Stud. Mycol.">
        <title>101 Dothideomycetes genomes: a test case for predicting lifestyles and emergence of pathogens.</title>
        <authorList>
            <person name="Haridas S."/>
            <person name="Albert R."/>
            <person name="Binder M."/>
            <person name="Bloem J."/>
            <person name="Labutti K."/>
            <person name="Salamov A."/>
            <person name="Andreopoulos B."/>
            <person name="Baker S."/>
            <person name="Barry K."/>
            <person name="Bills G."/>
            <person name="Bluhm B."/>
            <person name="Cannon C."/>
            <person name="Castanera R."/>
            <person name="Culley D."/>
            <person name="Daum C."/>
            <person name="Ezra D."/>
            <person name="Gonzalez J."/>
            <person name="Henrissat B."/>
            <person name="Kuo A."/>
            <person name="Liang C."/>
            <person name="Lipzen A."/>
            <person name="Lutzoni F."/>
            <person name="Magnuson J."/>
            <person name="Mondo S."/>
            <person name="Nolan M."/>
            <person name="Ohm R."/>
            <person name="Pangilinan J."/>
            <person name="Park H.-J."/>
            <person name="Ramirez L."/>
            <person name="Alfaro M."/>
            <person name="Sun H."/>
            <person name="Tritt A."/>
            <person name="Yoshinaga Y."/>
            <person name="Zwiers L.-H."/>
            <person name="Turgeon B."/>
            <person name="Goodwin S."/>
            <person name="Spatafora J."/>
            <person name="Crous P."/>
            <person name="Grigoriev I."/>
        </authorList>
    </citation>
    <scope>NUCLEOTIDE SEQUENCE</scope>
    <source>
        <strain evidence="4">CBS 627.86</strain>
    </source>
</reference>
<feature type="compositionally biased region" description="Low complexity" evidence="3">
    <location>
        <begin position="324"/>
        <end position="338"/>
    </location>
</feature>